<evidence type="ECO:0000256" key="8">
    <source>
        <dbReference type="ARBA" id="ARBA00037278"/>
    </source>
</evidence>
<dbReference type="GO" id="GO:0000272">
    <property type="term" value="P:polysaccharide catabolic process"/>
    <property type="evidence" value="ECO:0007669"/>
    <property type="project" value="UniProtKB-KW"/>
</dbReference>
<comment type="similarity">
    <text evidence="1 9">Belongs to the glycosyl hydrolase 28 family.</text>
</comment>
<dbReference type="Gene3D" id="2.160.20.10">
    <property type="entry name" value="Single-stranded right-handed beta-helix, Pectin lyase-like"/>
    <property type="match status" value="1"/>
</dbReference>
<evidence type="ECO:0000256" key="7">
    <source>
        <dbReference type="ARBA" id="ARBA00023326"/>
    </source>
</evidence>
<evidence type="ECO:0000256" key="5">
    <source>
        <dbReference type="ARBA" id="ARBA00023277"/>
    </source>
</evidence>
<dbReference type="InterPro" id="IPR012334">
    <property type="entry name" value="Pectin_lyas_fold"/>
</dbReference>
<accession>A0A927CFH1</accession>
<keyword evidence="6 9" id="KW-0326">Glycosidase</keyword>
<comment type="caution">
    <text evidence="11">The sequence shown here is derived from an EMBL/GenBank/DDBJ whole genome shotgun (WGS) entry which is preliminary data.</text>
</comment>
<evidence type="ECO:0000256" key="4">
    <source>
        <dbReference type="ARBA" id="ARBA00023180"/>
    </source>
</evidence>
<sequence>MRIENALIRALAVTVVLLLFVSVPAWADKTAATGSVIVYDDIVGMTHSTDYTLTVDSIPITVEAFQDVHIARFAFSGSVDIAITVDDPIIDFNISPHSLSLTGTATANQLTFTLTEPSKLIVTINDGDKLFLFADPPESSPPTLCSPDVINIMDYDVDATGTVNEQAKIQQALNDVAALSNGGVLYFPSGTYKTGTLIVGSNTHIYLESGALIQGSYWESGTYTDKLPLSGGQQTTVSGLLSIIEEAHVTISGRGIIDADGKNHRAASVGGGRLIFAVQSEHIHIEDIMIRDSISWNTHVYHSDHISIENVKVVNSPDNLTTDGIDIDNSRDVMVDRVFVYTGDDSVVIKSGRWYILPRIPNRDVYNVTVQNSVLWSKAAGGMKVGTETEATSMQGIRFENNDIIYADIPLGLFVHDGTTLSDVTVIDTRVEEINPVQFYSHSKRQMFYFQIRKRSENSPAGIIRDIYIENFQSANYGTGNAYFMGFDNTHRVSDITFKDLTIEGIPRTSLIDARINTNAFVDNVVFLVSD</sequence>
<protein>
    <recommendedName>
        <fullName evidence="13">Pectate lyase superfamily protein domain-containing protein</fullName>
    </recommendedName>
</protein>
<feature type="chain" id="PRO_5037197844" description="Pectate lyase superfamily protein domain-containing protein" evidence="10">
    <location>
        <begin position="28"/>
        <end position="531"/>
    </location>
</feature>
<dbReference type="Pfam" id="PF00295">
    <property type="entry name" value="Glyco_hydro_28"/>
    <property type="match status" value="1"/>
</dbReference>
<dbReference type="SUPFAM" id="SSF51126">
    <property type="entry name" value="Pectin lyase-like"/>
    <property type="match status" value="1"/>
</dbReference>
<dbReference type="AlphaFoldDB" id="A0A927CFH1"/>
<evidence type="ECO:0008006" key="13">
    <source>
        <dbReference type="Google" id="ProtNLM"/>
    </source>
</evidence>
<keyword evidence="12" id="KW-1185">Reference proteome</keyword>
<dbReference type="EMBL" id="JACXJA010000050">
    <property type="protein sequence ID" value="MBD2865977.1"/>
    <property type="molecule type" value="Genomic_DNA"/>
</dbReference>
<proteinExistence type="inferred from homology"/>
<keyword evidence="10" id="KW-0732">Signal</keyword>
<dbReference type="GO" id="GO:0004650">
    <property type="term" value="F:polygalacturonase activity"/>
    <property type="evidence" value="ECO:0007669"/>
    <property type="project" value="InterPro"/>
</dbReference>
<dbReference type="InterPro" id="IPR011050">
    <property type="entry name" value="Pectin_lyase_fold/virulence"/>
</dbReference>
<feature type="signal peptide" evidence="10">
    <location>
        <begin position="1"/>
        <end position="27"/>
    </location>
</feature>
<keyword evidence="7" id="KW-0624">Polysaccharide degradation</keyword>
<organism evidence="11 12">
    <name type="scientific">Paenibacillus oceani</name>
    <dbReference type="NCBI Taxonomy" id="2772510"/>
    <lineage>
        <taxon>Bacteria</taxon>
        <taxon>Bacillati</taxon>
        <taxon>Bacillota</taxon>
        <taxon>Bacilli</taxon>
        <taxon>Bacillales</taxon>
        <taxon>Paenibacillaceae</taxon>
        <taxon>Paenibacillus</taxon>
    </lineage>
</organism>
<evidence type="ECO:0000256" key="10">
    <source>
        <dbReference type="SAM" id="SignalP"/>
    </source>
</evidence>
<keyword evidence="5" id="KW-0119">Carbohydrate metabolism</keyword>
<gene>
    <name evidence="11" type="ORF">IDH45_28730</name>
</gene>
<evidence type="ECO:0000313" key="12">
    <source>
        <dbReference type="Proteomes" id="UP000639396"/>
    </source>
</evidence>
<dbReference type="RefSeq" id="WP_190931597.1">
    <property type="nucleotide sequence ID" value="NZ_JACXJA010000050.1"/>
</dbReference>
<dbReference type="PANTHER" id="PTHR31736:SF9">
    <property type="entry name" value="ENDO-XYLOGALACTURONAN HYDROLASE A-RELATED"/>
    <property type="match status" value="1"/>
</dbReference>
<name>A0A927CFH1_9BACL</name>
<dbReference type="Proteomes" id="UP000639396">
    <property type="component" value="Unassembled WGS sequence"/>
</dbReference>
<keyword evidence="4" id="KW-0325">Glycoprotein</keyword>
<keyword evidence="2" id="KW-0677">Repeat</keyword>
<reference evidence="11" key="1">
    <citation type="submission" date="2020-09" db="EMBL/GenBank/DDBJ databases">
        <title>A novel bacterium of genus Paenibacillus, isolated from South China Sea.</title>
        <authorList>
            <person name="Huang H."/>
            <person name="Mo K."/>
            <person name="Hu Y."/>
        </authorList>
    </citation>
    <scope>NUCLEOTIDE SEQUENCE</scope>
    <source>
        <strain evidence="11">IB182363</strain>
    </source>
</reference>
<evidence type="ECO:0000256" key="1">
    <source>
        <dbReference type="ARBA" id="ARBA00008834"/>
    </source>
</evidence>
<evidence type="ECO:0000256" key="3">
    <source>
        <dbReference type="ARBA" id="ARBA00022801"/>
    </source>
</evidence>
<evidence type="ECO:0000313" key="11">
    <source>
        <dbReference type="EMBL" id="MBD2865977.1"/>
    </source>
</evidence>
<evidence type="ECO:0000256" key="6">
    <source>
        <dbReference type="ARBA" id="ARBA00023295"/>
    </source>
</evidence>
<comment type="function">
    <text evidence="8">Pectinolytic enzyme involved in the degradation of xylogalacturonan (xga), a galacturonan backbone heavily substituted with xylose, and which is one important component of the hairy regions of pectin. Activity requires a galacturonic acid backbone substituted with xylose.</text>
</comment>
<evidence type="ECO:0000256" key="2">
    <source>
        <dbReference type="ARBA" id="ARBA00022737"/>
    </source>
</evidence>
<dbReference type="PANTHER" id="PTHR31736">
    <property type="match status" value="1"/>
</dbReference>
<dbReference type="InterPro" id="IPR000743">
    <property type="entry name" value="Glyco_hydro_28"/>
</dbReference>
<keyword evidence="3 9" id="KW-0378">Hydrolase</keyword>
<evidence type="ECO:0000256" key="9">
    <source>
        <dbReference type="RuleBase" id="RU361169"/>
    </source>
</evidence>